<feature type="compositionally biased region" description="Basic and acidic residues" evidence="2">
    <location>
        <begin position="74"/>
        <end position="144"/>
    </location>
</feature>
<protein>
    <submittedName>
        <fullName evidence="3">Uncharacterized protein</fullName>
    </submittedName>
</protein>
<dbReference type="AlphaFoldDB" id="A0A1B7TDK8"/>
<dbReference type="OrthoDB" id="4036611at2759"/>
<proteinExistence type="predicted"/>
<accession>A0A1B7TDK8</accession>
<evidence type="ECO:0000313" key="4">
    <source>
        <dbReference type="Proteomes" id="UP000092321"/>
    </source>
</evidence>
<organism evidence="3 4">
    <name type="scientific">Hanseniaspora valbyensis NRRL Y-1626</name>
    <dbReference type="NCBI Taxonomy" id="766949"/>
    <lineage>
        <taxon>Eukaryota</taxon>
        <taxon>Fungi</taxon>
        <taxon>Dikarya</taxon>
        <taxon>Ascomycota</taxon>
        <taxon>Saccharomycotina</taxon>
        <taxon>Saccharomycetes</taxon>
        <taxon>Saccharomycodales</taxon>
        <taxon>Saccharomycodaceae</taxon>
        <taxon>Hanseniaspora</taxon>
    </lineage>
</organism>
<gene>
    <name evidence="3" type="ORF">HANVADRAFT_62565</name>
</gene>
<feature type="coiled-coil region" evidence="1">
    <location>
        <begin position="237"/>
        <end position="271"/>
    </location>
</feature>
<keyword evidence="4" id="KW-1185">Reference proteome</keyword>
<evidence type="ECO:0000256" key="1">
    <source>
        <dbReference type="SAM" id="Coils"/>
    </source>
</evidence>
<name>A0A1B7TDK8_9ASCO</name>
<evidence type="ECO:0000313" key="3">
    <source>
        <dbReference type="EMBL" id="OBA26814.1"/>
    </source>
</evidence>
<feature type="compositionally biased region" description="Polar residues" evidence="2">
    <location>
        <begin position="8"/>
        <end position="24"/>
    </location>
</feature>
<feature type="region of interest" description="Disordered" evidence="2">
    <location>
        <begin position="203"/>
        <end position="222"/>
    </location>
</feature>
<dbReference type="Proteomes" id="UP000092321">
    <property type="component" value="Unassembled WGS sequence"/>
</dbReference>
<feature type="compositionally biased region" description="Basic and acidic residues" evidence="2">
    <location>
        <begin position="42"/>
        <end position="68"/>
    </location>
</feature>
<comment type="caution">
    <text evidence="3">The sequence shown here is derived from an EMBL/GenBank/DDBJ whole genome shotgun (WGS) entry which is preliminary data.</text>
</comment>
<reference evidence="4" key="1">
    <citation type="journal article" date="2016" name="Proc. Natl. Acad. Sci. U.S.A.">
        <title>Comparative genomics of biotechnologically important yeasts.</title>
        <authorList>
            <person name="Riley R."/>
            <person name="Haridas S."/>
            <person name="Wolfe K.H."/>
            <person name="Lopes M.R."/>
            <person name="Hittinger C.T."/>
            <person name="Goeker M."/>
            <person name="Salamov A.A."/>
            <person name="Wisecaver J.H."/>
            <person name="Long T.M."/>
            <person name="Calvey C.H."/>
            <person name="Aerts A.L."/>
            <person name="Barry K.W."/>
            <person name="Choi C."/>
            <person name="Clum A."/>
            <person name="Coughlan A.Y."/>
            <person name="Deshpande S."/>
            <person name="Douglass A.P."/>
            <person name="Hanson S.J."/>
            <person name="Klenk H.-P."/>
            <person name="LaButti K.M."/>
            <person name="Lapidus A."/>
            <person name="Lindquist E.A."/>
            <person name="Lipzen A.M."/>
            <person name="Meier-Kolthoff J.P."/>
            <person name="Ohm R.A."/>
            <person name="Otillar R.P."/>
            <person name="Pangilinan J.L."/>
            <person name="Peng Y."/>
            <person name="Rokas A."/>
            <person name="Rosa C.A."/>
            <person name="Scheuner C."/>
            <person name="Sibirny A.A."/>
            <person name="Slot J.C."/>
            <person name="Stielow J.B."/>
            <person name="Sun H."/>
            <person name="Kurtzman C.P."/>
            <person name="Blackwell M."/>
            <person name="Grigoriev I.V."/>
            <person name="Jeffries T.W."/>
        </authorList>
    </citation>
    <scope>NUCLEOTIDE SEQUENCE [LARGE SCALE GENOMIC DNA]</scope>
    <source>
        <strain evidence="4">NRRL Y-1626</strain>
    </source>
</reference>
<keyword evidence="1" id="KW-0175">Coiled coil</keyword>
<evidence type="ECO:0000256" key="2">
    <source>
        <dbReference type="SAM" id="MobiDB-lite"/>
    </source>
</evidence>
<sequence length="318" mass="36739">MDSEEEVISNTVTEPVVEDTTSNDAEALIQNDSLLSDLDDENKEKEEVVLKEEVKEEIKEQEEVKEEPVEKEEVEEKKEEVEEKKEEVEEKKEEVEEKKEEVLEEKIEEVEEKKEEVLEEKKEEVEEKKEEVEEKKEDGIKPESVETSAQPVADTKEQIRLKKLEQARKKIERLKNKKKQNAKKATSVEITESSTDINLANTTPINENTNEATPSSILSPTPQIITRDSTSNNDTKINELNNTIGRLNKIIEEKNSEIKSLKIQLAKQQQQQIPPNTSSPYVPQIQEQYPEINFNDWKNYTLDMSTWRSIGSGPIVQF</sequence>
<feature type="region of interest" description="Disordered" evidence="2">
    <location>
        <begin position="1"/>
        <end position="160"/>
    </location>
</feature>
<dbReference type="EMBL" id="LXPE01000013">
    <property type="protein sequence ID" value="OBA26814.1"/>
    <property type="molecule type" value="Genomic_DNA"/>
</dbReference>